<gene>
    <name evidence="2" type="ORF">GRI40_05070</name>
</gene>
<accession>A0A6I4TC17</accession>
<name>A0A6I4TC17_9SPHN</name>
<dbReference type="AlphaFoldDB" id="A0A6I4TC17"/>
<feature type="chain" id="PRO_5026312987" evidence="1">
    <location>
        <begin position="30"/>
        <end position="246"/>
    </location>
</feature>
<feature type="signal peptide" evidence="1">
    <location>
        <begin position="1"/>
        <end position="29"/>
    </location>
</feature>
<organism evidence="2 3">
    <name type="scientific">Tsuneonella aeria</name>
    <dbReference type="NCBI Taxonomy" id="1837929"/>
    <lineage>
        <taxon>Bacteria</taxon>
        <taxon>Pseudomonadati</taxon>
        <taxon>Pseudomonadota</taxon>
        <taxon>Alphaproteobacteria</taxon>
        <taxon>Sphingomonadales</taxon>
        <taxon>Erythrobacteraceae</taxon>
        <taxon>Tsuneonella</taxon>
    </lineage>
</organism>
<sequence length="246" mass="25819">MARVKRRAATLAAAAAGLALAGAAGWALADRAEPRAPLGLFSSLPVVWPETASLGELIAPDAAPHWVRTALEDRFTPVPLDALDAQVLAPLRSLVMAQPRPLAPAENVALDEWVRAGGRVLLFADPLLTEESRFAIGDRRRPQDVVLLSPILSRWGLELTFDEDQDGRERLVAVGGQAVPVRLAGALRPVAGPGSECAIESAGLIAECQVGKGRVVVFADAAVLESARGVDGGGHAFEALLLRAFP</sequence>
<keyword evidence="3" id="KW-1185">Reference proteome</keyword>
<dbReference type="OrthoDB" id="7390937at2"/>
<evidence type="ECO:0000313" key="3">
    <source>
        <dbReference type="Proteomes" id="UP000439522"/>
    </source>
</evidence>
<protein>
    <submittedName>
        <fullName evidence="2">ABC transporter</fullName>
    </submittedName>
</protein>
<comment type="caution">
    <text evidence="2">The sequence shown here is derived from an EMBL/GenBank/DDBJ whole genome shotgun (WGS) entry which is preliminary data.</text>
</comment>
<evidence type="ECO:0000256" key="1">
    <source>
        <dbReference type="SAM" id="SignalP"/>
    </source>
</evidence>
<dbReference type="EMBL" id="WTZA01000001">
    <property type="protein sequence ID" value="MXO74593.1"/>
    <property type="molecule type" value="Genomic_DNA"/>
</dbReference>
<dbReference type="RefSeq" id="WP_160610334.1">
    <property type="nucleotide sequence ID" value="NZ_WTZA01000001.1"/>
</dbReference>
<evidence type="ECO:0000313" key="2">
    <source>
        <dbReference type="EMBL" id="MXO74593.1"/>
    </source>
</evidence>
<dbReference type="SUPFAM" id="SSF52317">
    <property type="entry name" value="Class I glutamine amidotransferase-like"/>
    <property type="match status" value="1"/>
</dbReference>
<reference evidence="2 3" key="1">
    <citation type="submission" date="2019-12" db="EMBL/GenBank/DDBJ databases">
        <title>Genomic-based taxomic classification of the family Erythrobacteraceae.</title>
        <authorList>
            <person name="Xu L."/>
        </authorList>
    </citation>
    <scope>NUCLEOTIDE SEQUENCE [LARGE SCALE GENOMIC DNA]</scope>
    <source>
        <strain evidence="2 3">100921-2</strain>
    </source>
</reference>
<keyword evidence="1" id="KW-0732">Signal</keyword>
<proteinExistence type="predicted"/>
<dbReference type="Proteomes" id="UP000439522">
    <property type="component" value="Unassembled WGS sequence"/>
</dbReference>
<dbReference type="InterPro" id="IPR029062">
    <property type="entry name" value="Class_I_gatase-like"/>
</dbReference>